<evidence type="ECO:0000313" key="3">
    <source>
        <dbReference type="Proteomes" id="UP001157974"/>
    </source>
</evidence>
<feature type="chain" id="PRO_5043350480" description="Calcium-binding protein" evidence="1">
    <location>
        <begin position="21"/>
        <end position="325"/>
    </location>
</feature>
<organism evidence="2 3">
    <name type="scientific">Rhodosorus marinus</name>
    <dbReference type="NCBI Taxonomy" id="101924"/>
    <lineage>
        <taxon>Eukaryota</taxon>
        <taxon>Rhodophyta</taxon>
        <taxon>Stylonematophyceae</taxon>
        <taxon>Stylonematales</taxon>
        <taxon>Stylonemataceae</taxon>
        <taxon>Rhodosorus</taxon>
    </lineage>
</organism>
<reference evidence="2 3" key="1">
    <citation type="journal article" date="2023" name="Nat. Commun.">
        <title>Origin of minicircular mitochondrial genomes in red algae.</title>
        <authorList>
            <person name="Lee Y."/>
            <person name="Cho C.H."/>
            <person name="Lee Y.M."/>
            <person name="Park S.I."/>
            <person name="Yang J.H."/>
            <person name="West J.A."/>
            <person name="Bhattacharya D."/>
            <person name="Yoon H.S."/>
        </authorList>
    </citation>
    <scope>NUCLEOTIDE SEQUENCE [LARGE SCALE GENOMIC DNA]</scope>
    <source>
        <strain evidence="2 3">CCMP1338</strain>
        <tissue evidence="2">Whole cell</tissue>
    </source>
</reference>
<dbReference type="Proteomes" id="UP001157974">
    <property type="component" value="Unassembled WGS sequence"/>
</dbReference>
<evidence type="ECO:0008006" key="4">
    <source>
        <dbReference type="Google" id="ProtNLM"/>
    </source>
</evidence>
<protein>
    <recommendedName>
        <fullName evidence="4">Calcium-binding protein</fullName>
    </recommendedName>
</protein>
<dbReference type="AlphaFoldDB" id="A0AAV8V4A9"/>
<dbReference type="EMBL" id="JAMWBK010000001">
    <property type="protein sequence ID" value="KAJ8908633.1"/>
    <property type="molecule type" value="Genomic_DNA"/>
</dbReference>
<evidence type="ECO:0000256" key="1">
    <source>
        <dbReference type="SAM" id="SignalP"/>
    </source>
</evidence>
<keyword evidence="1" id="KW-0732">Signal</keyword>
<dbReference type="InterPro" id="IPR001343">
    <property type="entry name" value="Hemolysn_Ca-bd"/>
</dbReference>
<sequence length="325" mass="35244">MMGGKVIFLLLLVVISIGVAQDTCASFELPEPTAVRPNGEPTTSTKRAIWGDKYCRKLTLPELDGNVPVVCVNTKMIDEDTTCLKMRLRNVGLSFVKSLKIGVHPDCAMVPPADGNPRRFQRQRLGNNLANGQVISSVKLCFDKIPATQSCCGTTRCLVMEATIDVDGVDTTVEIDDPRCGEEPTCPYYIGCPNVIDQESDTRRGVKYFYGTDSDDVLLLPDVPYTRSFSYDGRDVVLGGNGNDVVFVGGGENTMKGGLGNDQFFADEDGVNRVYLGGGTDAFGPFLDGGATPDYYYGGQGNDVYFSYNLDYNDVVQSFDGPISS</sequence>
<feature type="signal peptide" evidence="1">
    <location>
        <begin position="1"/>
        <end position="20"/>
    </location>
</feature>
<name>A0AAV8V4A9_9RHOD</name>
<dbReference type="SUPFAM" id="SSF51120">
    <property type="entry name" value="beta-Roll"/>
    <property type="match status" value="1"/>
</dbReference>
<proteinExistence type="predicted"/>
<gene>
    <name evidence="2" type="ORF">NDN08_005338</name>
</gene>
<dbReference type="PRINTS" id="PR00313">
    <property type="entry name" value="CABNDNGRPT"/>
</dbReference>
<dbReference type="GO" id="GO:0005509">
    <property type="term" value="F:calcium ion binding"/>
    <property type="evidence" value="ECO:0007669"/>
    <property type="project" value="InterPro"/>
</dbReference>
<dbReference type="Gene3D" id="2.150.10.10">
    <property type="entry name" value="Serralysin-like metalloprotease, C-terminal"/>
    <property type="match status" value="1"/>
</dbReference>
<evidence type="ECO:0000313" key="2">
    <source>
        <dbReference type="EMBL" id="KAJ8908633.1"/>
    </source>
</evidence>
<accession>A0AAV8V4A9</accession>
<dbReference type="Pfam" id="PF00353">
    <property type="entry name" value="HemolysinCabind"/>
    <property type="match status" value="2"/>
</dbReference>
<keyword evidence="3" id="KW-1185">Reference proteome</keyword>
<dbReference type="InterPro" id="IPR011049">
    <property type="entry name" value="Serralysin-like_metalloprot_C"/>
</dbReference>
<comment type="caution">
    <text evidence="2">The sequence shown here is derived from an EMBL/GenBank/DDBJ whole genome shotgun (WGS) entry which is preliminary data.</text>
</comment>